<evidence type="ECO:0000313" key="8">
    <source>
        <dbReference type="Proteomes" id="UP000504634"/>
    </source>
</evidence>
<sequence>MHITHCEEPSHAVGDTVTMKERRLLRTPKCARCRNHGVISCVKGHKKLCRWRECCCPNCQLVVDRQRVMAAQVALRRQQTMEALEATTSPTSQRSSDEEGVEIMDTSPSMLVTTLASKCSTLATNSMRTRQALIAQKRIYKQRLRTLQQSTLHITAAMEEYKQRFPTFNSPMLERLRKRRAFADPELNYAMDATLLGGGGNGPTAPTTTPTSATGATMLSISNAYFNVAVASLAAATPTAQQQQQQPQYQSMPRFSHTPTQLTTTTVKKPKLSFSIESIIGVST</sequence>
<feature type="DNA-binding region" description="DM" evidence="5">
    <location>
        <begin position="30"/>
        <end position="77"/>
    </location>
</feature>
<feature type="domain" description="DM" evidence="7">
    <location>
        <begin position="30"/>
        <end position="77"/>
    </location>
</feature>
<dbReference type="GO" id="GO:0000981">
    <property type="term" value="F:DNA-binding transcription factor activity, RNA polymerase II-specific"/>
    <property type="evidence" value="ECO:0007669"/>
    <property type="project" value="TreeGrafter"/>
</dbReference>
<dbReference type="CTD" id="32291"/>
<organism evidence="8 9">
    <name type="scientific">Drosophila lebanonensis</name>
    <name type="common">Fruit fly</name>
    <name type="synonym">Scaptodrosophila lebanonensis</name>
    <dbReference type="NCBI Taxonomy" id="7225"/>
    <lineage>
        <taxon>Eukaryota</taxon>
        <taxon>Metazoa</taxon>
        <taxon>Ecdysozoa</taxon>
        <taxon>Arthropoda</taxon>
        <taxon>Hexapoda</taxon>
        <taxon>Insecta</taxon>
        <taxon>Pterygota</taxon>
        <taxon>Neoptera</taxon>
        <taxon>Endopterygota</taxon>
        <taxon>Diptera</taxon>
        <taxon>Brachycera</taxon>
        <taxon>Muscomorpha</taxon>
        <taxon>Ephydroidea</taxon>
        <taxon>Drosophilidae</taxon>
        <taxon>Scaptodrosophila</taxon>
    </lineage>
</organism>
<dbReference type="GeneID" id="115633382"/>
<dbReference type="OrthoDB" id="6162476at2759"/>
<dbReference type="GO" id="GO:0005634">
    <property type="term" value="C:nucleus"/>
    <property type="evidence" value="ECO:0007669"/>
    <property type="project" value="UniProtKB-SubCell"/>
</dbReference>
<keyword evidence="1 5" id="KW-0479">Metal-binding</keyword>
<dbReference type="PANTHER" id="PTHR12322">
    <property type="entry name" value="DOUBLESEX AND MAB-3 RELATED TRANSCRIPTION FACTOR DMRT"/>
    <property type="match status" value="1"/>
</dbReference>
<evidence type="ECO:0000256" key="6">
    <source>
        <dbReference type="SAM" id="MobiDB-lite"/>
    </source>
</evidence>
<dbReference type="GO" id="GO:0007548">
    <property type="term" value="P:sex differentiation"/>
    <property type="evidence" value="ECO:0007669"/>
    <property type="project" value="TreeGrafter"/>
</dbReference>
<protein>
    <submittedName>
        <fullName evidence="9">Doublesex- and mab-3-related transcription factor 1</fullName>
    </submittedName>
</protein>
<dbReference type="PROSITE" id="PS50809">
    <property type="entry name" value="DM_2"/>
    <property type="match status" value="1"/>
</dbReference>
<evidence type="ECO:0000256" key="2">
    <source>
        <dbReference type="ARBA" id="ARBA00022833"/>
    </source>
</evidence>
<dbReference type="InterPro" id="IPR036407">
    <property type="entry name" value="DM_DNA-bd_sf"/>
</dbReference>
<evidence type="ECO:0000256" key="5">
    <source>
        <dbReference type="PROSITE-ProRule" id="PRU00070"/>
    </source>
</evidence>
<feature type="compositionally biased region" description="Polar residues" evidence="6">
    <location>
        <begin position="82"/>
        <end position="94"/>
    </location>
</feature>
<dbReference type="Proteomes" id="UP000504634">
    <property type="component" value="Unplaced"/>
</dbReference>
<dbReference type="Gene3D" id="4.10.1040.10">
    <property type="entry name" value="DM DNA-binding domain"/>
    <property type="match status" value="1"/>
</dbReference>
<dbReference type="InterPro" id="IPR001275">
    <property type="entry name" value="DM_DNA-bd"/>
</dbReference>
<keyword evidence="2 5" id="KW-0862">Zinc</keyword>
<evidence type="ECO:0000256" key="1">
    <source>
        <dbReference type="ARBA" id="ARBA00022723"/>
    </source>
</evidence>
<dbReference type="SUPFAM" id="SSF82927">
    <property type="entry name" value="Cysteine-rich DNA binding domain, (DM domain)"/>
    <property type="match status" value="1"/>
</dbReference>
<dbReference type="RefSeq" id="XP_030386686.1">
    <property type="nucleotide sequence ID" value="XM_030530826.1"/>
</dbReference>
<evidence type="ECO:0000259" key="7">
    <source>
        <dbReference type="PROSITE" id="PS50809"/>
    </source>
</evidence>
<dbReference type="AlphaFoldDB" id="A0A6J2UDY5"/>
<keyword evidence="3 5" id="KW-0238">DNA-binding</keyword>
<dbReference type="SMART" id="SM00301">
    <property type="entry name" value="DM"/>
    <property type="match status" value="1"/>
</dbReference>
<comment type="subcellular location">
    <subcellularLocation>
        <location evidence="5">Nucleus</location>
    </subcellularLocation>
</comment>
<dbReference type="Pfam" id="PF00751">
    <property type="entry name" value="DM"/>
    <property type="match status" value="1"/>
</dbReference>
<proteinExistence type="predicted"/>
<name>A0A6J2UDY5_DROLE</name>
<keyword evidence="8" id="KW-1185">Reference proteome</keyword>
<dbReference type="PROSITE" id="PS40000">
    <property type="entry name" value="DM_1"/>
    <property type="match status" value="1"/>
</dbReference>
<dbReference type="PANTHER" id="PTHR12322:SF53">
    <property type="entry name" value="DOUBLESEX-MAB RELATED 11E"/>
    <property type="match status" value="1"/>
</dbReference>
<dbReference type="GO" id="GO:0046872">
    <property type="term" value="F:metal ion binding"/>
    <property type="evidence" value="ECO:0007669"/>
    <property type="project" value="UniProtKB-KW"/>
</dbReference>
<reference evidence="9" key="1">
    <citation type="submission" date="2025-08" db="UniProtKB">
        <authorList>
            <consortium name="RefSeq"/>
        </authorList>
    </citation>
    <scope>IDENTIFICATION</scope>
    <source>
        <strain evidence="9">11010-0011.00</strain>
        <tissue evidence="9">Whole body</tissue>
    </source>
</reference>
<dbReference type="FunFam" id="4.10.1040.10:FF:000001">
    <property type="entry name" value="doublesex- and mab-3-related transcription factor 1"/>
    <property type="match status" value="1"/>
</dbReference>
<keyword evidence="4 5" id="KW-0539">Nucleus</keyword>
<evidence type="ECO:0000256" key="3">
    <source>
        <dbReference type="ARBA" id="ARBA00023125"/>
    </source>
</evidence>
<evidence type="ECO:0000256" key="4">
    <source>
        <dbReference type="ARBA" id="ARBA00023242"/>
    </source>
</evidence>
<dbReference type="InterPro" id="IPR026607">
    <property type="entry name" value="DMRT"/>
</dbReference>
<feature type="region of interest" description="Disordered" evidence="6">
    <location>
        <begin position="82"/>
        <end position="102"/>
    </location>
</feature>
<evidence type="ECO:0000313" key="9">
    <source>
        <dbReference type="RefSeq" id="XP_030386686.1"/>
    </source>
</evidence>
<accession>A0A6J2UDY5</accession>
<gene>
    <name evidence="9" type="primary">LOC115633382</name>
</gene>
<dbReference type="GO" id="GO:0000978">
    <property type="term" value="F:RNA polymerase II cis-regulatory region sequence-specific DNA binding"/>
    <property type="evidence" value="ECO:0007669"/>
    <property type="project" value="TreeGrafter"/>
</dbReference>